<feature type="domain" description="EF-hand" evidence="5">
    <location>
        <begin position="51"/>
        <end position="86"/>
    </location>
</feature>
<keyword evidence="3" id="KW-0677">Repeat</keyword>
<dbReference type="GO" id="GO:0048306">
    <property type="term" value="F:calcium-dependent protein binding"/>
    <property type="evidence" value="ECO:0007669"/>
    <property type="project" value="TreeGrafter"/>
</dbReference>
<dbReference type="CDD" id="cd00213">
    <property type="entry name" value="S-100"/>
    <property type="match status" value="1"/>
</dbReference>
<keyword evidence="2" id="KW-0479">Metal-binding</keyword>
<keyword evidence="4" id="KW-0106">Calcium</keyword>
<dbReference type="SUPFAM" id="SSF47473">
    <property type="entry name" value="EF-hand"/>
    <property type="match status" value="1"/>
</dbReference>
<reference evidence="6" key="1">
    <citation type="submission" date="2025-08" db="UniProtKB">
        <authorList>
            <consortium name="Ensembl"/>
        </authorList>
    </citation>
    <scope>IDENTIFICATION</scope>
</reference>
<dbReference type="InterPro" id="IPR001751">
    <property type="entry name" value="S100/CaBP7/8-like_CS"/>
</dbReference>
<dbReference type="GeneID" id="115538240"/>
<protein>
    <submittedName>
        <fullName evidence="6">Protein S100-P-like</fullName>
    </submittedName>
</protein>
<dbReference type="PROSITE" id="PS50222">
    <property type="entry name" value="EF_HAND_2"/>
    <property type="match status" value="1"/>
</dbReference>
<dbReference type="Gene3D" id="1.10.238.10">
    <property type="entry name" value="EF-hand"/>
    <property type="match status" value="1"/>
</dbReference>
<dbReference type="PANTHER" id="PTHR11639:SF134">
    <property type="entry name" value="PROTEIN S100-A1-RELATED"/>
    <property type="match status" value="1"/>
</dbReference>
<gene>
    <name evidence="6" type="primary">LOC115538240</name>
</gene>
<dbReference type="InterPro" id="IPR034325">
    <property type="entry name" value="S-100_dom"/>
</dbReference>
<dbReference type="InterPro" id="IPR013787">
    <property type="entry name" value="S100_Ca-bd_sub"/>
</dbReference>
<name>A0A8C4ZQA2_GADMO</name>
<dbReference type="Ensembl" id="ENSGMOT00000020126.2">
    <property type="protein sequence ID" value="ENSGMOP00000019647.2"/>
    <property type="gene ID" value="ENSGMOG00000018261.2"/>
</dbReference>
<dbReference type="GO" id="GO:0046914">
    <property type="term" value="F:transition metal ion binding"/>
    <property type="evidence" value="ECO:0007669"/>
    <property type="project" value="InterPro"/>
</dbReference>
<proteinExistence type="inferred from homology"/>
<dbReference type="Proteomes" id="UP000694546">
    <property type="component" value="Unassembled WGS sequence"/>
</dbReference>
<organism evidence="6 7">
    <name type="scientific">Gadus morhua</name>
    <name type="common">Atlantic cod</name>
    <dbReference type="NCBI Taxonomy" id="8049"/>
    <lineage>
        <taxon>Eukaryota</taxon>
        <taxon>Metazoa</taxon>
        <taxon>Chordata</taxon>
        <taxon>Craniata</taxon>
        <taxon>Vertebrata</taxon>
        <taxon>Euteleostomi</taxon>
        <taxon>Actinopterygii</taxon>
        <taxon>Neopterygii</taxon>
        <taxon>Teleostei</taxon>
        <taxon>Neoteleostei</taxon>
        <taxon>Acanthomorphata</taxon>
        <taxon>Zeiogadaria</taxon>
        <taxon>Gadariae</taxon>
        <taxon>Gadiformes</taxon>
        <taxon>Gadoidei</taxon>
        <taxon>Gadidae</taxon>
        <taxon>Gadus</taxon>
    </lineage>
</organism>
<evidence type="ECO:0000256" key="4">
    <source>
        <dbReference type="ARBA" id="ARBA00022837"/>
    </source>
</evidence>
<evidence type="ECO:0000256" key="3">
    <source>
        <dbReference type="ARBA" id="ARBA00022737"/>
    </source>
</evidence>
<dbReference type="InterPro" id="IPR011992">
    <property type="entry name" value="EF-hand-dom_pair"/>
</dbReference>
<dbReference type="SMART" id="SM01394">
    <property type="entry name" value="S_100"/>
    <property type="match status" value="1"/>
</dbReference>
<dbReference type="GeneTree" id="ENSGT01150000288611"/>
<evidence type="ECO:0000256" key="1">
    <source>
        <dbReference type="ARBA" id="ARBA00007323"/>
    </source>
</evidence>
<dbReference type="RefSeq" id="XP_030205768.1">
    <property type="nucleotide sequence ID" value="XM_030349908.1"/>
</dbReference>
<dbReference type="KEGG" id="gmh:115538240"/>
<dbReference type="Pfam" id="PF01023">
    <property type="entry name" value="S_100"/>
    <property type="match status" value="1"/>
</dbReference>
<dbReference type="InterPro" id="IPR002048">
    <property type="entry name" value="EF_hand_dom"/>
</dbReference>
<dbReference type="OMA" id="HNEDCEV"/>
<keyword evidence="7" id="KW-1185">Reference proteome</keyword>
<evidence type="ECO:0000256" key="2">
    <source>
        <dbReference type="ARBA" id="ARBA00022723"/>
    </source>
</evidence>
<dbReference type="PROSITE" id="PS00303">
    <property type="entry name" value="S100_CABP"/>
    <property type="match status" value="1"/>
</dbReference>
<evidence type="ECO:0000259" key="5">
    <source>
        <dbReference type="PROSITE" id="PS50222"/>
    </source>
</evidence>
<evidence type="ECO:0000313" key="7">
    <source>
        <dbReference type="Proteomes" id="UP000694546"/>
    </source>
</evidence>
<evidence type="ECO:0000313" key="6">
    <source>
        <dbReference type="Ensembl" id="ENSGMOP00000019647.2"/>
    </source>
</evidence>
<reference evidence="6" key="2">
    <citation type="submission" date="2025-09" db="UniProtKB">
        <authorList>
            <consortium name="Ensembl"/>
        </authorList>
    </citation>
    <scope>IDENTIFICATION</scope>
</reference>
<dbReference type="GO" id="GO:0005509">
    <property type="term" value="F:calcium ion binding"/>
    <property type="evidence" value="ECO:0007669"/>
    <property type="project" value="InterPro"/>
</dbReference>
<comment type="similarity">
    <text evidence="1">Belongs to the S-100 family.</text>
</comment>
<sequence length="90" mass="9813">MSSSNFDLAPKGLKELFLKHAGKSGKKNSMNKGELKALLHELFPGLLENAKDPEAVDKLMKALDHNEDCEVDFDEFVVLITAVVNASGGR</sequence>
<dbReference type="OrthoDB" id="9909924at2759"/>
<dbReference type="PANTHER" id="PTHR11639">
    <property type="entry name" value="S100 CALCIUM-BINDING PROTEIN"/>
    <property type="match status" value="1"/>
</dbReference>
<accession>A0A8C4ZQA2</accession>
<dbReference type="AlphaFoldDB" id="A0A8C4ZQA2"/>